<reference evidence="3" key="1">
    <citation type="submission" date="2015-01" db="EMBL/GenBank/DDBJ databases">
        <title>Flavisolibacter sp./LCS9/ whole genome sequencing.</title>
        <authorList>
            <person name="Kim M.K."/>
            <person name="Srinivasan S."/>
            <person name="Lee J.-J."/>
        </authorList>
    </citation>
    <scope>NUCLEOTIDE SEQUENCE [LARGE SCALE GENOMIC DNA]</scope>
    <source>
        <strain evidence="3">LCS9</strain>
    </source>
</reference>
<evidence type="ECO:0008006" key="4">
    <source>
        <dbReference type="Google" id="ProtNLM"/>
    </source>
</evidence>
<dbReference type="STRING" id="1492898.SY85_05195"/>
<name>A0A172TSC7_9BACT</name>
<proteinExistence type="predicted"/>
<accession>A0A172TSC7</accession>
<evidence type="ECO:0000313" key="3">
    <source>
        <dbReference type="Proteomes" id="UP000077177"/>
    </source>
</evidence>
<keyword evidence="1" id="KW-0812">Transmembrane</keyword>
<dbReference type="OrthoDB" id="965798at2"/>
<keyword evidence="1" id="KW-0472">Membrane</keyword>
<gene>
    <name evidence="2" type="ORF">SY85_05195</name>
</gene>
<protein>
    <recommendedName>
        <fullName evidence="4">CcoQ/FixQ family Cbb3-type cytochrome c oxidase assembly chaperone</fullName>
    </recommendedName>
</protein>
<feature type="transmembrane region" description="Helical" evidence="1">
    <location>
        <begin position="17"/>
        <end position="37"/>
    </location>
</feature>
<reference evidence="2 3" key="2">
    <citation type="journal article" date="2016" name="Int. J. Syst. Evol. Microbiol.">
        <title>Flavisolibacter tropicus sp. nov., isolated from tropical soil.</title>
        <authorList>
            <person name="Lee J.J."/>
            <person name="Kang M.S."/>
            <person name="Kim G.S."/>
            <person name="Lee C.S."/>
            <person name="Lim S."/>
            <person name="Lee J."/>
            <person name="Roh S.H."/>
            <person name="Kang H."/>
            <person name="Ha J.M."/>
            <person name="Bae S."/>
            <person name="Jung H.Y."/>
            <person name="Kim M.K."/>
        </authorList>
    </citation>
    <scope>NUCLEOTIDE SEQUENCE [LARGE SCALE GENOMIC DNA]</scope>
    <source>
        <strain evidence="2 3">LCS9</strain>
    </source>
</reference>
<keyword evidence="1" id="KW-1133">Transmembrane helix</keyword>
<dbReference type="Proteomes" id="UP000077177">
    <property type="component" value="Chromosome"/>
</dbReference>
<dbReference type="KEGG" id="fla:SY85_05195"/>
<keyword evidence="3" id="KW-1185">Reference proteome</keyword>
<sequence>MLKYIKQYAASIEGINIYPIFSLLVFVIFFIAVLYYVKKMDKQRVEAISNLPLDLSEEKNVFSNFLNQA</sequence>
<evidence type="ECO:0000313" key="2">
    <source>
        <dbReference type="EMBL" id="ANE49981.1"/>
    </source>
</evidence>
<evidence type="ECO:0000256" key="1">
    <source>
        <dbReference type="SAM" id="Phobius"/>
    </source>
</evidence>
<dbReference type="AlphaFoldDB" id="A0A172TSC7"/>
<dbReference type="EMBL" id="CP011390">
    <property type="protein sequence ID" value="ANE49981.1"/>
    <property type="molecule type" value="Genomic_DNA"/>
</dbReference>
<organism evidence="2 3">
    <name type="scientific">Flavisolibacter tropicus</name>
    <dbReference type="NCBI Taxonomy" id="1492898"/>
    <lineage>
        <taxon>Bacteria</taxon>
        <taxon>Pseudomonadati</taxon>
        <taxon>Bacteroidota</taxon>
        <taxon>Chitinophagia</taxon>
        <taxon>Chitinophagales</taxon>
        <taxon>Chitinophagaceae</taxon>
        <taxon>Flavisolibacter</taxon>
    </lineage>
</organism>
<dbReference type="RefSeq" id="WP_066402132.1">
    <property type="nucleotide sequence ID" value="NZ_CP011390.1"/>
</dbReference>